<name>A0A101NZD4_9ACTN</name>
<evidence type="ECO:0000313" key="2">
    <source>
        <dbReference type="EMBL" id="KUN02091.1"/>
    </source>
</evidence>
<sequence>MSQNAQYGADKDGRWESMIEVIGRVGPHLLFLQEVDWLADPDKADAAEKALGLRLVVAPSRNLNTAVAWNPRVLELLDTETKYSVSEMHHGYCAPRFKPLGLARELPASLVAISTHLTPYSAEVAAQETQLLCARAYRYGGIAIVAGDINHCPLDDPEIEWERVQPYNRTSRCLPRASKDEPWRGNRIVGQKFRDGEFTDVGAHFEDRQATGKAGLLRVDQAHVTPALRPALRSYQRVDPGPASDHYGISWELDLAATDTTCIRAYT</sequence>
<reference evidence="2 3" key="1">
    <citation type="submission" date="2015-10" db="EMBL/GenBank/DDBJ databases">
        <title>Draft genome sequence of Streptomyces yokosukanensis DSM 40224, type strain for the species Streptomyces yokosukanensis.</title>
        <authorList>
            <person name="Ruckert C."/>
            <person name="Winkler A."/>
            <person name="Kalinowski J."/>
            <person name="Kampfer P."/>
            <person name="Glaeser S."/>
        </authorList>
    </citation>
    <scope>NUCLEOTIDE SEQUENCE [LARGE SCALE GENOMIC DNA]</scope>
    <source>
        <strain evidence="2 3">DSM 40224</strain>
    </source>
</reference>
<accession>A0A101NZD4</accession>
<proteinExistence type="predicted"/>
<protein>
    <recommendedName>
        <fullName evidence="1">Endonuclease/exonuclease/phosphatase domain-containing protein</fullName>
    </recommendedName>
</protein>
<dbReference type="Gene3D" id="3.60.10.10">
    <property type="entry name" value="Endonuclease/exonuclease/phosphatase"/>
    <property type="match status" value="1"/>
</dbReference>
<evidence type="ECO:0000259" key="1">
    <source>
        <dbReference type="Pfam" id="PF03372"/>
    </source>
</evidence>
<dbReference type="SUPFAM" id="SSF56219">
    <property type="entry name" value="DNase I-like"/>
    <property type="match status" value="1"/>
</dbReference>
<dbReference type="EMBL" id="LMWN01000040">
    <property type="protein sequence ID" value="KUN02091.1"/>
    <property type="molecule type" value="Genomic_DNA"/>
</dbReference>
<dbReference type="InterPro" id="IPR005135">
    <property type="entry name" value="Endo/exonuclease/phosphatase"/>
</dbReference>
<organism evidence="2 3">
    <name type="scientific">Streptomyces yokosukanensis</name>
    <dbReference type="NCBI Taxonomy" id="67386"/>
    <lineage>
        <taxon>Bacteria</taxon>
        <taxon>Bacillati</taxon>
        <taxon>Actinomycetota</taxon>
        <taxon>Actinomycetes</taxon>
        <taxon>Kitasatosporales</taxon>
        <taxon>Streptomycetaceae</taxon>
        <taxon>Streptomyces</taxon>
    </lineage>
</organism>
<dbReference type="Proteomes" id="UP000053127">
    <property type="component" value="Unassembled WGS sequence"/>
</dbReference>
<feature type="domain" description="Endonuclease/exonuclease/phosphatase" evidence="1">
    <location>
        <begin position="18"/>
        <end position="168"/>
    </location>
</feature>
<dbReference type="STRING" id="67386.AQI95_28860"/>
<comment type="caution">
    <text evidence="2">The sequence shown here is derived from an EMBL/GenBank/DDBJ whole genome shotgun (WGS) entry which is preliminary data.</text>
</comment>
<keyword evidence="3" id="KW-1185">Reference proteome</keyword>
<dbReference type="AlphaFoldDB" id="A0A101NZD4"/>
<gene>
    <name evidence="2" type="ORF">AQI95_28860</name>
</gene>
<dbReference type="InterPro" id="IPR036691">
    <property type="entry name" value="Endo/exonu/phosph_ase_sf"/>
</dbReference>
<evidence type="ECO:0000313" key="3">
    <source>
        <dbReference type="Proteomes" id="UP000053127"/>
    </source>
</evidence>
<dbReference type="Pfam" id="PF03372">
    <property type="entry name" value="Exo_endo_phos"/>
    <property type="match status" value="1"/>
</dbReference>